<feature type="binding site" evidence="10">
    <location>
        <position position="164"/>
    </location>
    <ligand>
        <name>UDP-N-acetyl-alpha-D-glucosamine</name>
        <dbReference type="ChEBI" id="CHEBI:57705"/>
    </ligand>
</feature>
<comment type="function">
    <text evidence="10">Cell wall formation. Catalyzes the transfer of a GlcNAc subunit on undecaprenyl-pyrophosphoryl-MurNAc-pentapeptide (lipid intermediate I) to form undecaprenyl-pyrophosphoryl-MurNAc-(pentapeptide)GlcNAc (lipid intermediate II).</text>
</comment>
<keyword evidence="6 10" id="KW-0573">Peptidoglycan synthesis</keyword>
<feature type="binding site" evidence="10">
    <location>
        <begin position="13"/>
        <end position="15"/>
    </location>
    <ligand>
        <name>UDP-N-acetyl-alpha-D-glucosamine</name>
        <dbReference type="ChEBI" id="CHEBI:57705"/>
    </ligand>
</feature>
<dbReference type="GO" id="GO:0051991">
    <property type="term" value="F:UDP-N-acetyl-D-glucosamine:N-acetylmuramoyl-L-alanyl-D-glutamyl-meso-2,6-diaminopimelyl-D-alanyl-D-alanine-diphosphoundecaprenol 4-beta-N-acetylglucosaminlytransferase activity"/>
    <property type="evidence" value="ECO:0007669"/>
    <property type="project" value="RHEA"/>
</dbReference>
<evidence type="ECO:0000256" key="7">
    <source>
        <dbReference type="ARBA" id="ARBA00023136"/>
    </source>
</evidence>
<feature type="binding site" evidence="10">
    <location>
        <position position="245"/>
    </location>
    <ligand>
        <name>UDP-N-acetyl-alpha-D-glucosamine</name>
        <dbReference type="ChEBI" id="CHEBI:57705"/>
    </ligand>
</feature>
<dbReference type="PANTHER" id="PTHR21015">
    <property type="entry name" value="UDP-N-ACETYLGLUCOSAMINE--N-ACETYLMURAMYL-(PENTAPEPTIDE) PYROPHOSPHORYL-UNDECAPRENOL N-ACETYLGLUCOSAMINE TRANSFERASE 1"/>
    <property type="match status" value="1"/>
</dbReference>
<comment type="similarity">
    <text evidence="10">Belongs to the glycosyltransferase 28 family. MurG subfamily.</text>
</comment>
<dbReference type="PANTHER" id="PTHR21015:SF22">
    <property type="entry name" value="GLYCOSYLTRANSFERASE"/>
    <property type="match status" value="1"/>
</dbReference>
<evidence type="ECO:0000259" key="12">
    <source>
        <dbReference type="Pfam" id="PF04101"/>
    </source>
</evidence>
<feature type="binding site" evidence="10">
    <location>
        <position position="125"/>
    </location>
    <ligand>
        <name>UDP-N-acetyl-alpha-D-glucosamine</name>
        <dbReference type="ChEBI" id="CHEBI:57705"/>
    </ligand>
</feature>
<dbReference type="GO" id="GO:0005975">
    <property type="term" value="P:carbohydrate metabolic process"/>
    <property type="evidence" value="ECO:0007669"/>
    <property type="project" value="InterPro"/>
</dbReference>
<protein>
    <recommendedName>
        <fullName evidence="10">UDP-N-acetylglucosamine--N-acetylmuramyl-(pentapeptide) pyrophosphoryl-undecaprenol N-acetylglucosamine transferase</fullName>
        <ecNumber evidence="10">2.4.1.227</ecNumber>
    </recommendedName>
    <alternativeName>
        <fullName evidence="10">Undecaprenyl-PP-MurNAc-pentapeptide-UDPGlcNAc GlcNAc transferase</fullName>
    </alternativeName>
</protein>
<evidence type="ECO:0000256" key="1">
    <source>
        <dbReference type="ARBA" id="ARBA00022475"/>
    </source>
</evidence>
<keyword evidence="8 10" id="KW-0131">Cell cycle</keyword>
<dbReference type="InterPro" id="IPR004276">
    <property type="entry name" value="GlycoTrans_28_N"/>
</dbReference>
<dbReference type="Pfam" id="PF04101">
    <property type="entry name" value="Glyco_tran_28_C"/>
    <property type="match status" value="1"/>
</dbReference>
<dbReference type="Pfam" id="PF03033">
    <property type="entry name" value="Glyco_transf_28"/>
    <property type="match status" value="1"/>
</dbReference>
<dbReference type="GO" id="GO:0050511">
    <property type="term" value="F:undecaprenyldiphospho-muramoylpentapeptide beta-N-acetylglucosaminyltransferase activity"/>
    <property type="evidence" value="ECO:0007669"/>
    <property type="project" value="UniProtKB-UniRule"/>
</dbReference>
<dbReference type="EMBL" id="MKEK01000001">
    <property type="protein sequence ID" value="OEY70942.1"/>
    <property type="molecule type" value="Genomic_DNA"/>
</dbReference>
<dbReference type="SUPFAM" id="SSF53756">
    <property type="entry name" value="UDP-Glycosyltransferase/glycogen phosphorylase"/>
    <property type="match status" value="1"/>
</dbReference>
<dbReference type="GO" id="GO:0071555">
    <property type="term" value="P:cell wall organization"/>
    <property type="evidence" value="ECO:0007669"/>
    <property type="project" value="UniProtKB-KW"/>
</dbReference>
<evidence type="ECO:0000256" key="10">
    <source>
        <dbReference type="HAMAP-Rule" id="MF_00033"/>
    </source>
</evidence>
<keyword evidence="5 10" id="KW-0133">Cell shape</keyword>
<evidence type="ECO:0000256" key="8">
    <source>
        <dbReference type="ARBA" id="ARBA00023306"/>
    </source>
</evidence>
<comment type="pathway">
    <text evidence="10">Cell wall biogenesis; peptidoglycan biosynthesis.</text>
</comment>
<dbReference type="CDD" id="cd03785">
    <property type="entry name" value="GT28_MurG"/>
    <property type="match status" value="1"/>
</dbReference>
<evidence type="ECO:0000256" key="6">
    <source>
        <dbReference type="ARBA" id="ARBA00022984"/>
    </source>
</evidence>
<evidence type="ECO:0000256" key="4">
    <source>
        <dbReference type="ARBA" id="ARBA00022679"/>
    </source>
</evidence>
<evidence type="ECO:0000256" key="2">
    <source>
        <dbReference type="ARBA" id="ARBA00022618"/>
    </source>
</evidence>
<keyword evidence="4 10" id="KW-0808">Transferase</keyword>
<keyword evidence="14" id="KW-1185">Reference proteome</keyword>
<evidence type="ECO:0000256" key="3">
    <source>
        <dbReference type="ARBA" id="ARBA00022676"/>
    </source>
</evidence>
<comment type="subcellular location">
    <subcellularLocation>
        <location evidence="10">Cell membrane</location>
        <topology evidence="10">Peripheral membrane protein</topology>
        <orientation evidence="10">Cytoplasmic side</orientation>
    </subcellularLocation>
</comment>
<sequence>MKSPRILIMAGGTGGHIFPAKAVAMALLAQGWQVHWLGSQDRMEAQLVPKFGLPFHSIQISGLRGKSPLSLLKAPWMLIKSVWQARRIINTVQPNLVLGFGGYASGPGGLAAWLSQVPLIIHEQNAVAGSTNKLLAKFARNVLVAFPSAFAALPKQQLVGNPVRAELINVGQQHNTSKTLNVLVIGGSLGAKALNEQLPVIFAAAAAAGQVNVQHQTGTALLTSTEQRYNALAQPGLSVDVAAFIDDMAAAYRWADVVICRAGASTVSEVASAGVAAIFVPLPNAIDDHQTANAHWLSQQQAALVIKQTELTAANLLPMLQQWLTDKTQLQQLASTAKACALDNATEQVVQFCQQAVAQPVTGTTI</sequence>
<dbReference type="InterPro" id="IPR006009">
    <property type="entry name" value="GlcNAc_MurG"/>
</dbReference>
<keyword evidence="3 10" id="KW-0328">Glycosyltransferase</keyword>
<comment type="caution">
    <text evidence="13">The sequence shown here is derived from an EMBL/GenBank/DDBJ whole genome shotgun (WGS) entry which is preliminary data.</text>
</comment>
<feature type="domain" description="Glycosyltransferase family 28 N-terminal" evidence="11">
    <location>
        <begin position="6"/>
        <end position="143"/>
    </location>
</feature>
<dbReference type="Proteomes" id="UP000242258">
    <property type="component" value="Unassembled WGS sequence"/>
</dbReference>
<dbReference type="Gene3D" id="3.40.50.2000">
    <property type="entry name" value="Glycogen Phosphorylase B"/>
    <property type="match status" value="2"/>
</dbReference>
<dbReference type="UniPathway" id="UPA00219"/>
<gene>
    <name evidence="10" type="primary">murG</name>
    <name evidence="13" type="ORF">BI198_04445</name>
</gene>
<organism evidence="13 14">
    <name type="scientific">Rheinheimera salexigens</name>
    <dbReference type="NCBI Taxonomy" id="1628148"/>
    <lineage>
        <taxon>Bacteria</taxon>
        <taxon>Pseudomonadati</taxon>
        <taxon>Pseudomonadota</taxon>
        <taxon>Gammaproteobacteria</taxon>
        <taxon>Chromatiales</taxon>
        <taxon>Chromatiaceae</taxon>
        <taxon>Rheinheimera</taxon>
    </lineage>
</organism>
<evidence type="ECO:0000259" key="11">
    <source>
        <dbReference type="Pfam" id="PF03033"/>
    </source>
</evidence>
<dbReference type="AlphaFoldDB" id="A0A1E7Q9S0"/>
<dbReference type="GO" id="GO:0005886">
    <property type="term" value="C:plasma membrane"/>
    <property type="evidence" value="ECO:0007669"/>
    <property type="project" value="UniProtKB-SubCell"/>
</dbReference>
<feature type="binding site" evidence="10">
    <location>
        <position position="188"/>
    </location>
    <ligand>
        <name>UDP-N-acetyl-alpha-D-glucosamine</name>
        <dbReference type="ChEBI" id="CHEBI:57705"/>
    </ligand>
</feature>
<dbReference type="GO" id="GO:0009252">
    <property type="term" value="P:peptidoglycan biosynthetic process"/>
    <property type="evidence" value="ECO:0007669"/>
    <property type="project" value="UniProtKB-UniRule"/>
</dbReference>
<dbReference type="STRING" id="1628148.BI198_04445"/>
<keyword evidence="7 10" id="KW-0472">Membrane</keyword>
<evidence type="ECO:0000256" key="5">
    <source>
        <dbReference type="ARBA" id="ARBA00022960"/>
    </source>
</evidence>
<dbReference type="NCBIfam" id="TIGR01133">
    <property type="entry name" value="murG"/>
    <property type="match status" value="1"/>
</dbReference>
<keyword evidence="2 10" id="KW-0132">Cell division</keyword>
<dbReference type="GO" id="GO:0051301">
    <property type="term" value="P:cell division"/>
    <property type="evidence" value="ECO:0007669"/>
    <property type="project" value="UniProtKB-KW"/>
</dbReference>
<dbReference type="EC" id="2.4.1.227" evidence="10"/>
<proteinExistence type="inferred from homology"/>
<feature type="binding site" evidence="10">
    <location>
        <position position="290"/>
    </location>
    <ligand>
        <name>UDP-N-acetyl-alpha-D-glucosamine</name>
        <dbReference type="ChEBI" id="CHEBI:57705"/>
    </ligand>
</feature>
<reference evidence="14" key="1">
    <citation type="submission" date="2016-09" db="EMBL/GenBank/DDBJ databases">
        <authorList>
            <person name="Wan X."/>
            <person name="Hou S."/>
        </authorList>
    </citation>
    <scope>NUCLEOTIDE SEQUENCE [LARGE SCALE GENOMIC DNA]</scope>
    <source>
        <strain evidence="14">KH87</strain>
    </source>
</reference>
<evidence type="ECO:0000256" key="9">
    <source>
        <dbReference type="ARBA" id="ARBA00023316"/>
    </source>
</evidence>
<accession>A0A1E7Q9S0</accession>
<dbReference type="InterPro" id="IPR007235">
    <property type="entry name" value="Glyco_trans_28_C"/>
</dbReference>
<dbReference type="GO" id="GO:0008360">
    <property type="term" value="P:regulation of cell shape"/>
    <property type="evidence" value="ECO:0007669"/>
    <property type="project" value="UniProtKB-KW"/>
</dbReference>
<feature type="domain" description="Glycosyl transferase family 28 C-terminal" evidence="12">
    <location>
        <begin position="182"/>
        <end position="342"/>
    </location>
</feature>
<keyword evidence="9 10" id="KW-0961">Cell wall biogenesis/degradation</keyword>
<comment type="caution">
    <text evidence="10">Lacks conserved residue(s) required for the propagation of feature annotation.</text>
</comment>
<keyword evidence="1 10" id="KW-1003">Cell membrane</keyword>
<evidence type="ECO:0000313" key="14">
    <source>
        <dbReference type="Proteomes" id="UP000242258"/>
    </source>
</evidence>
<dbReference type="HAMAP" id="MF_00033">
    <property type="entry name" value="MurG"/>
    <property type="match status" value="1"/>
</dbReference>
<name>A0A1E7Q9S0_9GAMM</name>
<evidence type="ECO:0000313" key="13">
    <source>
        <dbReference type="EMBL" id="OEY70942.1"/>
    </source>
</evidence>
<comment type="catalytic activity">
    <reaction evidence="10">
        <text>di-trans,octa-cis-undecaprenyl diphospho-N-acetyl-alpha-D-muramoyl-L-alanyl-D-glutamyl-meso-2,6-diaminopimeloyl-D-alanyl-D-alanine + UDP-N-acetyl-alpha-D-glucosamine = di-trans,octa-cis-undecaprenyl diphospho-[N-acetyl-alpha-D-glucosaminyl-(1-&gt;4)]-N-acetyl-alpha-D-muramoyl-L-alanyl-D-glutamyl-meso-2,6-diaminopimeloyl-D-alanyl-D-alanine + UDP + H(+)</text>
        <dbReference type="Rhea" id="RHEA:31227"/>
        <dbReference type="ChEBI" id="CHEBI:15378"/>
        <dbReference type="ChEBI" id="CHEBI:57705"/>
        <dbReference type="ChEBI" id="CHEBI:58223"/>
        <dbReference type="ChEBI" id="CHEBI:61387"/>
        <dbReference type="ChEBI" id="CHEBI:61388"/>
        <dbReference type="EC" id="2.4.1.227"/>
    </reaction>
</comment>